<dbReference type="GO" id="GO:0032993">
    <property type="term" value="C:protein-DNA complex"/>
    <property type="evidence" value="ECO:0007669"/>
    <property type="project" value="TreeGrafter"/>
</dbReference>
<dbReference type="InterPro" id="IPR011006">
    <property type="entry name" value="CheY-like_superfamily"/>
</dbReference>
<organism evidence="10 11">
    <name type="scientific">Magnetospirillum moscoviense</name>
    <dbReference type="NCBI Taxonomy" id="1437059"/>
    <lineage>
        <taxon>Bacteria</taxon>
        <taxon>Pseudomonadati</taxon>
        <taxon>Pseudomonadota</taxon>
        <taxon>Alphaproteobacteria</taxon>
        <taxon>Rhodospirillales</taxon>
        <taxon>Rhodospirillaceae</taxon>
        <taxon>Magnetospirillum</taxon>
    </lineage>
</organism>
<dbReference type="PANTHER" id="PTHR48111:SF4">
    <property type="entry name" value="DNA-BINDING DUAL TRANSCRIPTIONAL REGULATOR OMPR"/>
    <property type="match status" value="1"/>
</dbReference>
<dbReference type="GO" id="GO:0005829">
    <property type="term" value="C:cytosol"/>
    <property type="evidence" value="ECO:0007669"/>
    <property type="project" value="TreeGrafter"/>
</dbReference>
<accession>A0A178MRY8</accession>
<dbReference type="SMART" id="SM00862">
    <property type="entry name" value="Trans_reg_C"/>
    <property type="match status" value="1"/>
</dbReference>
<dbReference type="Gene3D" id="1.10.10.10">
    <property type="entry name" value="Winged helix-like DNA-binding domain superfamily/Winged helix DNA-binding domain"/>
    <property type="match status" value="1"/>
</dbReference>
<evidence type="ECO:0000256" key="4">
    <source>
        <dbReference type="ARBA" id="ARBA00023125"/>
    </source>
</evidence>
<dbReference type="Pfam" id="PF00486">
    <property type="entry name" value="Trans_reg_C"/>
    <property type="match status" value="1"/>
</dbReference>
<evidence type="ECO:0000259" key="9">
    <source>
        <dbReference type="PROSITE" id="PS51755"/>
    </source>
</evidence>
<dbReference type="PROSITE" id="PS51755">
    <property type="entry name" value="OMPR_PHOB"/>
    <property type="match status" value="1"/>
</dbReference>
<comment type="caution">
    <text evidence="10">The sequence shown here is derived from an EMBL/GenBank/DDBJ whole genome shotgun (WGS) entry which is preliminary data.</text>
</comment>
<dbReference type="GO" id="GO:0000156">
    <property type="term" value="F:phosphorelay response regulator activity"/>
    <property type="evidence" value="ECO:0007669"/>
    <property type="project" value="TreeGrafter"/>
</dbReference>
<gene>
    <name evidence="10" type="ORF">A6A05_01110</name>
</gene>
<dbReference type="InterPro" id="IPR039420">
    <property type="entry name" value="WalR-like"/>
</dbReference>
<sequence>MSSRKLLYVIDDEPDIRTLVRSVLEGYGYEVQTFGNGKDARAAIRRQPPELCIVDLGLPDMDGLTLVRELWGDARMGVVILTGRGGVSDRVLGLELGGDDYIVKPFEPRELVARINSLVRRREQLAAVAAGNNLQRARFGEWVFDPGNLTLAADDGHQESLSAAEASLLMALLKAPKRVLSRDQLQGADSERDDCAFDRSIDVRISRIRKKIERDAKGARLIKTVYGAGYLFAADVVWLGAE</sequence>
<dbReference type="SUPFAM" id="SSF52172">
    <property type="entry name" value="CheY-like"/>
    <property type="match status" value="1"/>
</dbReference>
<feature type="domain" description="OmpR/PhoB-type" evidence="9">
    <location>
        <begin position="134"/>
        <end position="234"/>
    </location>
</feature>
<keyword evidence="3" id="KW-0805">Transcription regulation</keyword>
<evidence type="ECO:0000256" key="6">
    <source>
        <dbReference type="PROSITE-ProRule" id="PRU00169"/>
    </source>
</evidence>
<evidence type="ECO:0000313" key="10">
    <source>
        <dbReference type="EMBL" id="OAN51490.1"/>
    </source>
</evidence>
<dbReference type="CDD" id="cd00383">
    <property type="entry name" value="trans_reg_C"/>
    <property type="match status" value="1"/>
</dbReference>
<keyword evidence="1 6" id="KW-0597">Phosphoprotein</keyword>
<dbReference type="OrthoDB" id="9784252at2"/>
<dbReference type="Proteomes" id="UP000078543">
    <property type="component" value="Unassembled WGS sequence"/>
</dbReference>
<dbReference type="InterPro" id="IPR036388">
    <property type="entry name" value="WH-like_DNA-bd_sf"/>
</dbReference>
<protein>
    <submittedName>
        <fullName evidence="10">DNA-binding response regulator</fullName>
    </submittedName>
</protein>
<dbReference type="Pfam" id="PF00072">
    <property type="entry name" value="Response_reg"/>
    <property type="match status" value="1"/>
</dbReference>
<evidence type="ECO:0000259" key="8">
    <source>
        <dbReference type="PROSITE" id="PS50110"/>
    </source>
</evidence>
<feature type="domain" description="Response regulatory" evidence="8">
    <location>
        <begin position="6"/>
        <end position="119"/>
    </location>
</feature>
<feature type="DNA-binding region" description="OmpR/PhoB-type" evidence="7">
    <location>
        <begin position="134"/>
        <end position="234"/>
    </location>
</feature>
<dbReference type="InterPro" id="IPR001867">
    <property type="entry name" value="OmpR/PhoB-type_DNA-bd"/>
</dbReference>
<feature type="modified residue" description="4-aspartylphosphate" evidence="6">
    <location>
        <position position="55"/>
    </location>
</feature>
<dbReference type="GO" id="GO:0000976">
    <property type="term" value="F:transcription cis-regulatory region binding"/>
    <property type="evidence" value="ECO:0007669"/>
    <property type="project" value="TreeGrafter"/>
</dbReference>
<dbReference type="AlphaFoldDB" id="A0A178MRY8"/>
<keyword evidence="4 7" id="KW-0238">DNA-binding</keyword>
<proteinExistence type="predicted"/>
<keyword evidence="5" id="KW-0804">Transcription</keyword>
<dbReference type="PANTHER" id="PTHR48111">
    <property type="entry name" value="REGULATOR OF RPOS"/>
    <property type="match status" value="1"/>
</dbReference>
<evidence type="ECO:0000313" key="11">
    <source>
        <dbReference type="Proteomes" id="UP000078543"/>
    </source>
</evidence>
<evidence type="ECO:0000256" key="1">
    <source>
        <dbReference type="ARBA" id="ARBA00022553"/>
    </source>
</evidence>
<dbReference type="EMBL" id="LWQU01000130">
    <property type="protein sequence ID" value="OAN51490.1"/>
    <property type="molecule type" value="Genomic_DNA"/>
</dbReference>
<evidence type="ECO:0000256" key="3">
    <source>
        <dbReference type="ARBA" id="ARBA00023015"/>
    </source>
</evidence>
<keyword evidence="2" id="KW-0902">Two-component regulatory system</keyword>
<dbReference type="Gene3D" id="6.10.250.690">
    <property type="match status" value="1"/>
</dbReference>
<dbReference type="SMART" id="SM00448">
    <property type="entry name" value="REC"/>
    <property type="match status" value="1"/>
</dbReference>
<dbReference type="STRING" id="1437059.A6A05_01110"/>
<evidence type="ECO:0000256" key="7">
    <source>
        <dbReference type="PROSITE-ProRule" id="PRU01091"/>
    </source>
</evidence>
<dbReference type="Gene3D" id="3.40.50.2300">
    <property type="match status" value="1"/>
</dbReference>
<evidence type="ECO:0000256" key="5">
    <source>
        <dbReference type="ARBA" id="ARBA00023163"/>
    </source>
</evidence>
<dbReference type="PROSITE" id="PS50110">
    <property type="entry name" value="RESPONSE_REGULATORY"/>
    <property type="match status" value="1"/>
</dbReference>
<dbReference type="RefSeq" id="WP_068499339.1">
    <property type="nucleotide sequence ID" value="NZ_LWQU01000130.1"/>
</dbReference>
<dbReference type="SUPFAM" id="SSF46894">
    <property type="entry name" value="C-terminal effector domain of the bipartite response regulators"/>
    <property type="match status" value="1"/>
</dbReference>
<dbReference type="GO" id="GO:0006355">
    <property type="term" value="P:regulation of DNA-templated transcription"/>
    <property type="evidence" value="ECO:0007669"/>
    <property type="project" value="InterPro"/>
</dbReference>
<reference evidence="10 11" key="1">
    <citation type="submission" date="2016-04" db="EMBL/GenBank/DDBJ databases">
        <title>Draft genome sequence of freshwater magnetotactic bacteria Magnetospirillum marisnigri SP-1 and Magnetospirillum moscoviense BB-1.</title>
        <authorList>
            <person name="Koziaeva V."/>
            <person name="Dziuba M.V."/>
            <person name="Ivanov T.M."/>
            <person name="Kuznetsov B."/>
            <person name="Grouzdev D.S."/>
        </authorList>
    </citation>
    <scope>NUCLEOTIDE SEQUENCE [LARGE SCALE GENOMIC DNA]</scope>
    <source>
        <strain evidence="10 11">BB-1</strain>
    </source>
</reference>
<name>A0A178MRY8_9PROT</name>
<evidence type="ECO:0000256" key="2">
    <source>
        <dbReference type="ARBA" id="ARBA00023012"/>
    </source>
</evidence>
<dbReference type="InterPro" id="IPR001789">
    <property type="entry name" value="Sig_transdc_resp-reg_receiver"/>
</dbReference>
<dbReference type="InterPro" id="IPR016032">
    <property type="entry name" value="Sig_transdc_resp-reg_C-effctor"/>
</dbReference>
<keyword evidence="11" id="KW-1185">Reference proteome</keyword>